<dbReference type="PANTHER" id="PTHR10494:SF6">
    <property type="entry name" value="NOGGIN"/>
    <property type="match status" value="1"/>
</dbReference>
<keyword evidence="7" id="KW-0221">Differentiation</keyword>
<dbReference type="Proteomes" id="UP000314986">
    <property type="component" value="Unassembled WGS sequence"/>
</dbReference>
<dbReference type="SUPFAM" id="SSF57501">
    <property type="entry name" value="Cystine-knot cytokines"/>
    <property type="match status" value="1"/>
</dbReference>
<dbReference type="Pfam" id="PF05806">
    <property type="entry name" value="Noggin"/>
    <property type="match status" value="1"/>
</dbReference>
<dbReference type="Ensembl" id="ENSCMIT00000012042.1">
    <property type="protein sequence ID" value="ENSCMIP00000011757.1"/>
    <property type="gene ID" value="ENSCMIG00000006085.1"/>
</dbReference>
<keyword evidence="6 7" id="KW-0891">Chondrogenesis</keyword>
<comment type="subcellular location">
    <subcellularLocation>
        <location evidence="1 7">Secreted</location>
    </subcellularLocation>
</comment>
<dbReference type="GO" id="GO:0030514">
    <property type="term" value="P:negative regulation of BMP signaling pathway"/>
    <property type="evidence" value="ECO:0007669"/>
    <property type="project" value="InterPro"/>
</dbReference>
<dbReference type="OMA" id="YDPFWMS"/>
<dbReference type="Gene3D" id="1.10.287.520">
    <property type="entry name" value="Helix hairpin bin"/>
    <property type="match status" value="1"/>
</dbReference>
<evidence type="ECO:0000313" key="9">
    <source>
        <dbReference type="Ensembl" id="ENSCMIP00000011757.1"/>
    </source>
</evidence>
<sequence length="233" mass="26219">KKDSILGCLWGNAAVRSRLPRFGSATPKPVAEVESAWIRMRASSAVRPYSLSLNKDHYHYFPGAQHLNPRRLQKLLGSNFDPFWMAVDPPDGAGRGNESHADLVSRSPRLTEPANRYQKKLRHEAERLGLGAGGDGGKEALARWLVKVASCPLTSAWKDLGPVFWPRWVRHTDCDRAKRGCSWPMGMTCQRDRWTHINLLVWHCLAARPAVGKHCTWRQIPYPVVTGCKCSCQ</sequence>
<feature type="disulfide bond" evidence="8">
    <location>
        <begin position="174"/>
        <end position="228"/>
    </location>
</feature>
<evidence type="ECO:0000256" key="1">
    <source>
        <dbReference type="ARBA" id="ARBA00004613"/>
    </source>
</evidence>
<organism evidence="9 10">
    <name type="scientific">Callorhinchus milii</name>
    <name type="common">Ghost shark</name>
    <dbReference type="NCBI Taxonomy" id="7868"/>
    <lineage>
        <taxon>Eukaryota</taxon>
        <taxon>Metazoa</taxon>
        <taxon>Chordata</taxon>
        <taxon>Craniata</taxon>
        <taxon>Vertebrata</taxon>
        <taxon>Chondrichthyes</taxon>
        <taxon>Holocephali</taxon>
        <taxon>Chimaeriformes</taxon>
        <taxon>Callorhinchidae</taxon>
        <taxon>Callorhinchus</taxon>
    </lineage>
</organism>
<proteinExistence type="inferred from homology"/>
<evidence type="ECO:0000256" key="2">
    <source>
        <dbReference type="ARBA" id="ARBA00007480"/>
    </source>
</evidence>
<name>A0A4W3H9B1_CALMI</name>
<feature type="disulfide bond" evidence="8">
    <location>
        <begin position="204"/>
        <end position="215"/>
    </location>
</feature>
<feature type="disulfide bond" evidence="8">
    <location>
        <begin position="151"/>
        <end position="189"/>
    </location>
</feature>
<dbReference type="AlphaFoldDB" id="A0A4W3H9B1"/>
<dbReference type="InParanoid" id="A0A4W3H9B1"/>
<evidence type="ECO:0000256" key="8">
    <source>
        <dbReference type="PIRSR" id="PIRSR008129-1"/>
    </source>
</evidence>
<reference evidence="10" key="1">
    <citation type="journal article" date="2006" name="Science">
        <title>Ancient noncoding elements conserved in the human genome.</title>
        <authorList>
            <person name="Venkatesh B."/>
            <person name="Kirkness E.F."/>
            <person name="Loh Y.H."/>
            <person name="Halpern A.L."/>
            <person name="Lee A.P."/>
            <person name="Johnson J."/>
            <person name="Dandona N."/>
            <person name="Viswanathan L.D."/>
            <person name="Tay A."/>
            <person name="Venter J.C."/>
            <person name="Strausberg R.L."/>
            <person name="Brenner S."/>
        </authorList>
    </citation>
    <scope>NUCLEOTIDE SEQUENCE [LARGE SCALE GENOMIC DNA]</scope>
</reference>
<reference evidence="9" key="4">
    <citation type="submission" date="2025-08" db="UniProtKB">
        <authorList>
            <consortium name="Ensembl"/>
        </authorList>
    </citation>
    <scope>IDENTIFICATION</scope>
</reference>
<dbReference type="Gene3D" id="2.10.90.10">
    <property type="entry name" value="Cystine-knot cytokines"/>
    <property type="match status" value="1"/>
</dbReference>
<dbReference type="PANTHER" id="PTHR10494">
    <property type="entry name" value="BONE MORPHOGENETIC PROTEIN INHIBITOR, NOGGIN"/>
    <property type="match status" value="1"/>
</dbReference>
<evidence type="ECO:0000256" key="4">
    <source>
        <dbReference type="ARBA" id="ARBA00022525"/>
    </source>
</evidence>
<protein>
    <recommendedName>
        <fullName evidence="7">Noggin</fullName>
    </recommendedName>
</protein>
<keyword evidence="5" id="KW-0732">Signal</keyword>
<dbReference type="GeneTree" id="ENSGT00390000006009"/>
<dbReference type="PIRSF" id="PIRSF008129">
    <property type="entry name" value="Noggin"/>
    <property type="match status" value="1"/>
</dbReference>
<keyword evidence="8" id="KW-1015">Disulfide bond</keyword>
<evidence type="ECO:0000256" key="3">
    <source>
        <dbReference type="ARBA" id="ARBA00022473"/>
    </source>
</evidence>
<gene>
    <name evidence="9" type="primary">LOC103189256</name>
</gene>
<dbReference type="GO" id="GO:0009953">
    <property type="term" value="P:dorsal/ventral pattern formation"/>
    <property type="evidence" value="ECO:0007669"/>
    <property type="project" value="TreeGrafter"/>
</dbReference>
<dbReference type="GO" id="GO:0001649">
    <property type="term" value="P:osteoblast differentiation"/>
    <property type="evidence" value="ECO:0007669"/>
    <property type="project" value="TreeGrafter"/>
</dbReference>
<comment type="similarity">
    <text evidence="2 7">Belongs to the noggin family.</text>
</comment>
<feature type="disulfide bond" evidence="8">
    <location>
        <begin position="181"/>
        <end position="230"/>
    </location>
</feature>
<keyword evidence="4 7" id="KW-0964">Secreted</keyword>
<evidence type="ECO:0000313" key="10">
    <source>
        <dbReference type="Proteomes" id="UP000314986"/>
    </source>
</evidence>
<dbReference type="STRING" id="7868.ENSCMIP00000011757"/>
<keyword evidence="10" id="KW-1185">Reference proteome</keyword>
<dbReference type="GO" id="GO:0005615">
    <property type="term" value="C:extracellular space"/>
    <property type="evidence" value="ECO:0007669"/>
    <property type="project" value="TreeGrafter"/>
</dbReference>
<keyword evidence="3 7" id="KW-0217">Developmental protein</keyword>
<comment type="subunit">
    <text evidence="7">Homodimer.</text>
</comment>
<dbReference type="GO" id="GO:0045596">
    <property type="term" value="P:negative regulation of cell differentiation"/>
    <property type="evidence" value="ECO:0007669"/>
    <property type="project" value="InterPro"/>
</dbReference>
<reference evidence="10" key="2">
    <citation type="journal article" date="2007" name="PLoS Biol.">
        <title>Survey sequencing and comparative analysis of the elephant shark (Callorhinchus milii) genome.</title>
        <authorList>
            <person name="Venkatesh B."/>
            <person name="Kirkness E.F."/>
            <person name="Loh Y.H."/>
            <person name="Halpern A.L."/>
            <person name="Lee A.P."/>
            <person name="Johnson J."/>
            <person name="Dandona N."/>
            <person name="Viswanathan L.D."/>
            <person name="Tay A."/>
            <person name="Venter J.C."/>
            <person name="Strausberg R.L."/>
            <person name="Brenner S."/>
        </authorList>
    </citation>
    <scope>NUCLEOTIDE SEQUENCE [LARGE SCALE GENOMIC DNA]</scope>
</reference>
<reference evidence="9" key="5">
    <citation type="submission" date="2025-09" db="UniProtKB">
        <authorList>
            <consortium name="Ensembl"/>
        </authorList>
    </citation>
    <scope>IDENTIFICATION</scope>
</reference>
<accession>A0A4W3H9B1</accession>
<reference evidence="10" key="3">
    <citation type="journal article" date="2014" name="Nature">
        <title>Elephant shark genome provides unique insights into gnathostome evolution.</title>
        <authorList>
            <consortium name="International Elephant Shark Genome Sequencing Consortium"/>
            <person name="Venkatesh B."/>
            <person name="Lee A.P."/>
            <person name="Ravi V."/>
            <person name="Maurya A.K."/>
            <person name="Lian M.M."/>
            <person name="Swann J.B."/>
            <person name="Ohta Y."/>
            <person name="Flajnik M.F."/>
            <person name="Sutoh Y."/>
            <person name="Kasahara M."/>
            <person name="Hoon S."/>
            <person name="Gangu V."/>
            <person name="Roy S.W."/>
            <person name="Irimia M."/>
            <person name="Korzh V."/>
            <person name="Kondrychyn I."/>
            <person name="Lim Z.W."/>
            <person name="Tay B.H."/>
            <person name="Tohari S."/>
            <person name="Kong K.W."/>
            <person name="Ho S."/>
            <person name="Lorente-Galdos B."/>
            <person name="Quilez J."/>
            <person name="Marques-Bonet T."/>
            <person name="Raney B.J."/>
            <person name="Ingham P.W."/>
            <person name="Tay A."/>
            <person name="Hillier L.W."/>
            <person name="Minx P."/>
            <person name="Boehm T."/>
            <person name="Wilson R.K."/>
            <person name="Brenner S."/>
            <person name="Warren W.C."/>
        </authorList>
    </citation>
    <scope>NUCLEOTIDE SEQUENCE [LARGE SCALE GENOMIC DNA]</scope>
</reference>
<dbReference type="InterPro" id="IPR008717">
    <property type="entry name" value="Noggin"/>
</dbReference>
<evidence type="ECO:0000256" key="6">
    <source>
        <dbReference type="ARBA" id="ARBA00023188"/>
    </source>
</evidence>
<evidence type="ECO:0000256" key="7">
    <source>
        <dbReference type="PIRNR" id="PIRNR008129"/>
    </source>
</evidence>
<evidence type="ECO:0000256" key="5">
    <source>
        <dbReference type="ARBA" id="ARBA00022729"/>
    </source>
</evidence>
<dbReference type="GO" id="GO:0051216">
    <property type="term" value="P:cartilage development"/>
    <property type="evidence" value="ECO:0007669"/>
    <property type="project" value="UniProtKB-UniRule"/>
</dbReference>
<dbReference type="InterPro" id="IPR029034">
    <property type="entry name" value="Cystine-knot_cytokine"/>
</dbReference>